<dbReference type="InterPro" id="IPR012907">
    <property type="entry name" value="Peptidase_S11_C"/>
</dbReference>
<dbReference type="EMBL" id="WTYT01000001">
    <property type="protein sequence ID" value="MXO64517.1"/>
    <property type="molecule type" value="Genomic_DNA"/>
</dbReference>
<feature type="active site" description="Acyl-ester intermediate" evidence="13">
    <location>
        <position position="61"/>
    </location>
</feature>
<dbReference type="GO" id="GO:0006508">
    <property type="term" value="P:proteolysis"/>
    <property type="evidence" value="ECO:0007669"/>
    <property type="project" value="UniProtKB-KW"/>
</dbReference>
<dbReference type="InterPro" id="IPR015956">
    <property type="entry name" value="Peniciliin-bd_prot_C_sf"/>
</dbReference>
<evidence type="ECO:0000256" key="11">
    <source>
        <dbReference type="ARBA" id="ARBA00023316"/>
    </source>
</evidence>
<evidence type="ECO:0000256" key="16">
    <source>
        <dbReference type="SAM" id="SignalP"/>
    </source>
</evidence>
<comment type="similarity">
    <text evidence="3 15">Belongs to the peptidase S11 family.</text>
</comment>
<dbReference type="PANTHER" id="PTHR21581">
    <property type="entry name" value="D-ALANYL-D-ALANINE CARBOXYPEPTIDASE"/>
    <property type="match status" value="1"/>
</dbReference>
<feature type="active site" description="Acyl-ester intermediate" evidence="13">
    <location>
        <position position="64"/>
    </location>
</feature>
<dbReference type="GO" id="GO:0071555">
    <property type="term" value="P:cell wall organization"/>
    <property type="evidence" value="ECO:0007669"/>
    <property type="project" value="UniProtKB-KW"/>
</dbReference>
<evidence type="ECO:0000256" key="13">
    <source>
        <dbReference type="PIRSR" id="PIRSR618044-1"/>
    </source>
</evidence>
<dbReference type="Gene3D" id="2.60.410.10">
    <property type="entry name" value="D-Ala-D-Ala carboxypeptidase, C-terminal domain"/>
    <property type="match status" value="1"/>
</dbReference>
<dbReference type="InterPro" id="IPR012338">
    <property type="entry name" value="Beta-lactam/transpept-like"/>
</dbReference>
<gene>
    <name evidence="18" type="ORF">GRI91_01930</name>
</gene>
<keyword evidence="19" id="KW-1185">Reference proteome</keyword>
<keyword evidence="10" id="KW-0573">Peptidoglycan synthesis</keyword>
<accession>A0A6I4T0Q1</accession>
<proteinExistence type="inferred from homology"/>
<dbReference type="InterPro" id="IPR037167">
    <property type="entry name" value="Peptidase_S11_C_sf"/>
</dbReference>
<dbReference type="PRINTS" id="PR00725">
    <property type="entry name" value="DADACBPTASE1"/>
</dbReference>
<dbReference type="SUPFAM" id="SSF56601">
    <property type="entry name" value="beta-lactamase/transpeptidase-like"/>
    <property type="match status" value="1"/>
</dbReference>
<dbReference type="SUPFAM" id="SSF69189">
    <property type="entry name" value="Penicillin-binding protein associated domain"/>
    <property type="match status" value="1"/>
</dbReference>
<evidence type="ECO:0000256" key="15">
    <source>
        <dbReference type="RuleBase" id="RU004016"/>
    </source>
</evidence>
<dbReference type="Pfam" id="PF07943">
    <property type="entry name" value="PBP5_C"/>
    <property type="match status" value="1"/>
</dbReference>
<evidence type="ECO:0000256" key="9">
    <source>
        <dbReference type="ARBA" id="ARBA00022960"/>
    </source>
</evidence>
<dbReference type="Gene3D" id="3.40.710.10">
    <property type="entry name" value="DD-peptidase/beta-lactamase superfamily"/>
    <property type="match status" value="1"/>
</dbReference>
<name>A0A6I4T0Q1_9SPHN</name>
<evidence type="ECO:0000256" key="6">
    <source>
        <dbReference type="ARBA" id="ARBA00022670"/>
    </source>
</evidence>
<dbReference type="OrthoDB" id="9795979at2"/>
<keyword evidence="5" id="KW-0121">Carboxypeptidase</keyword>
<keyword evidence="6" id="KW-0645">Protease</keyword>
<dbReference type="AlphaFoldDB" id="A0A6I4T0Q1"/>
<keyword evidence="8 18" id="KW-0378">Hydrolase</keyword>
<feature type="chain" id="PRO_5026246901" description="serine-type D-Ala-D-Ala carboxypeptidase" evidence="16">
    <location>
        <begin position="23"/>
        <end position="384"/>
    </location>
</feature>
<evidence type="ECO:0000256" key="3">
    <source>
        <dbReference type="ARBA" id="ARBA00007164"/>
    </source>
</evidence>
<comment type="function">
    <text evidence="1">Removes C-terminal D-alanyl residues from sugar-peptide cell wall precursors.</text>
</comment>
<dbReference type="GO" id="GO:0009002">
    <property type="term" value="F:serine-type D-Ala-D-Ala carboxypeptidase activity"/>
    <property type="evidence" value="ECO:0007669"/>
    <property type="project" value="UniProtKB-EC"/>
</dbReference>
<evidence type="ECO:0000256" key="14">
    <source>
        <dbReference type="PIRSR" id="PIRSR618044-2"/>
    </source>
</evidence>
<dbReference type="SMART" id="SM00936">
    <property type="entry name" value="PBP5_C"/>
    <property type="match status" value="1"/>
</dbReference>
<dbReference type="PANTHER" id="PTHR21581:SF6">
    <property type="entry name" value="TRAFFICKING PROTEIN PARTICLE COMPLEX SUBUNIT 12"/>
    <property type="match status" value="1"/>
</dbReference>
<comment type="caution">
    <text evidence="18">The sequence shown here is derived from an EMBL/GenBank/DDBJ whole genome shotgun (WGS) entry which is preliminary data.</text>
</comment>
<evidence type="ECO:0000256" key="5">
    <source>
        <dbReference type="ARBA" id="ARBA00022645"/>
    </source>
</evidence>
<protein>
    <recommendedName>
        <fullName evidence="4">serine-type D-Ala-D-Ala carboxypeptidase</fullName>
        <ecNumber evidence="4">3.4.16.4</ecNumber>
    </recommendedName>
</protein>
<reference evidence="18 19" key="1">
    <citation type="submission" date="2019-12" db="EMBL/GenBank/DDBJ databases">
        <title>Genomic-based taxomic classification of the family Erythrobacteraceae.</title>
        <authorList>
            <person name="Xu L."/>
        </authorList>
    </citation>
    <scope>NUCLEOTIDE SEQUENCE [LARGE SCALE GENOMIC DNA]</scope>
    <source>
        <strain evidence="18 19">LMG 29518</strain>
    </source>
</reference>
<keyword evidence="7 16" id="KW-0732">Signal</keyword>
<dbReference type="InterPro" id="IPR018044">
    <property type="entry name" value="Peptidase_S11"/>
</dbReference>
<dbReference type="InterPro" id="IPR001967">
    <property type="entry name" value="Peptidase_S11_N"/>
</dbReference>
<dbReference type="Proteomes" id="UP000438476">
    <property type="component" value="Unassembled WGS sequence"/>
</dbReference>
<feature type="domain" description="Peptidase S11 D-Ala-D-Ala carboxypeptidase A C-terminal" evidence="17">
    <location>
        <begin position="278"/>
        <end position="368"/>
    </location>
</feature>
<evidence type="ECO:0000259" key="17">
    <source>
        <dbReference type="SMART" id="SM00936"/>
    </source>
</evidence>
<dbReference type="RefSeq" id="WP_160734942.1">
    <property type="nucleotide sequence ID" value="NZ_WTYT01000001.1"/>
</dbReference>
<feature type="signal peptide" evidence="16">
    <location>
        <begin position="1"/>
        <end position="22"/>
    </location>
</feature>
<keyword evidence="9" id="KW-0133">Cell shape</keyword>
<evidence type="ECO:0000256" key="8">
    <source>
        <dbReference type="ARBA" id="ARBA00022801"/>
    </source>
</evidence>
<feature type="active site" evidence="13">
    <location>
        <position position="124"/>
    </location>
</feature>
<evidence type="ECO:0000256" key="1">
    <source>
        <dbReference type="ARBA" id="ARBA00003217"/>
    </source>
</evidence>
<evidence type="ECO:0000313" key="19">
    <source>
        <dbReference type="Proteomes" id="UP000438476"/>
    </source>
</evidence>
<feature type="binding site" evidence="14">
    <location>
        <position position="228"/>
    </location>
    <ligand>
        <name>substrate</name>
    </ligand>
</feature>
<comment type="pathway">
    <text evidence="2">Cell wall biogenesis; peptidoglycan biosynthesis.</text>
</comment>
<dbReference type="Pfam" id="PF00768">
    <property type="entry name" value="Peptidase_S11"/>
    <property type="match status" value="1"/>
</dbReference>
<evidence type="ECO:0000313" key="18">
    <source>
        <dbReference type="EMBL" id="MXO64517.1"/>
    </source>
</evidence>
<dbReference type="EC" id="3.4.16.4" evidence="4"/>
<dbReference type="UniPathway" id="UPA00219"/>
<dbReference type="GO" id="GO:0009252">
    <property type="term" value="P:peptidoglycan biosynthetic process"/>
    <property type="evidence" value="ECO:0007669"/>
    <property type="project" value="UniProtKB-UniPathway"/>
</dbReference>
<dbReference type="GO" id="GO:0008360">
    <property type="term" value="P:regulation of cell shape"/>
    <property type="evidence" value="ECO:0007669"/>
    <property type="project" value="UniProtKB-KW"/>
</dbReference>
<comment type="catalytic activity">
    <reaction evidence="12">
        <text>Preferential cleavage: (Ac)2-L-Lys-D-Ala-|-D-Ala. Also transpeptidation of peptidyl-alanyl moieties that are N-acyl substituents of D-alanine.</text>
        <dbReference type="EC" id="3.4.16.4"/>
    </reaction>
</comment>
<evidence type="ECO:0000256" key="4">
    <source>
        <dbReference type="ARBA" id="ARBA00012448"/>
    </source>
</evidence>
<organism evidence="18 19">
    <name type="scientific">Altericroceibacterium endophyticum</name>
    <dbReference type="NCBI Taxonomy" id="1808508"/>
    <lineage>
        <taxon>Bacteria</taxon>
        <taxon>Pseudomonadati</taxon>
        <taxon>Pseudomonadota</taxon>
        <taxon>Alphaproteobacteria</taxon>
        <taxon>Sphingomonadales</taxon>
        <taxon>Erythrobacteraceae</taxon>
        <taxon>Altericroceibacterium</taxon>
    </lineage>
</organism>
<keyword evidence="11" id="KW-0961">Cell wall biogenesis/degradation</keyword>
<evidence type="ECO:0000256" key="7">
    <source>
        <dbReference type="ARBA" id="ARBA00022729"/>
    </source>
</evidence>
<evidence type="ECO:0000256" key="12">
    <source>
        <dbReference type="ARBA" id="ARBA00034000"/>
    </source>
</evidence>
<evidence type="ECO:0000256" key="2">
    <source>
        <dbReference type="ARBA" id="ARBA00004752"/>
    </source>
</evidence>
<sequence length="384" mass="41776">MLRPILPALAMLALSNAGALGAAEQRAAPIDTDIPVALLVDISSGQTLYTREADRRFMPASVTKVMTIYTLFDLLNRGKLRPDGVVEVSKKDADEWSGEGSSMFLKAGDRVTVERLLMGITTVSANDASVVMAHEAAGSMKNWIALMNSKAAELGMRNSHFGLPNGYPDEGRTFTSADDLALLASAMIERYPDLYHHYFGHHGMTYNGITQANHDPITGVVQGADGIKTGYTRQAGYNFLGSAERNGRRLVMVLAGAPSAGERNRSARNFMNWGFDTFDNRLLVPKDYDLGRALVQNGAEDSVALTTAQDIRASLPKNDRERMKLSIRYRGPLEAPIAQGQEVAQLRIEIDGQKPHDVPVVAAENVAKANILQRIINGVNGFFS</sequence>
<evidence type="ECO:0000256" key="10">
    <source>
        <dbReference type="ARBA" id="ARBA00022984"/>
    </source>
</evidence>